<accession>A0A2N5D2P6</accession>
<keyword evidence="3" id="KW-0406">Ion transport</keyword>
<comment type="caution">
    <text evidence="10">The sequence shown here is derived from an EMBL/GenBank/DDBJ whole genome shotgun (WGS) entry which is preliminary data.</text>
</comment>
<dbReference type="OrthoDB" id="176668at2"/>
<sequence>MRGRLGLAGMLAAAIAGPAVAAPAIDVDRQDLSSALRQLARQSGAELLFASSLTAGKRSGQARGRMSVEAALDRLLEGTDLVARRTADGVYVLAPAPSATAPQGSDAVTTVPEILVLGRRALNGDLRRLENGVQPYVVHTADEIALSQADEAGSFLRDRVLADAAAVSPAQARPGAARSELDLLGLGPSQTLVLVDGRRLPRLPGLDGSFFRQPDINALPLGAIERIETIPASAGGIYGLGALGGVVNIVLRRDQDGGEVTAIGGLSSRGDASQGRLEARLGFSPDGGRTQVSAGFSTSTREPLRVIQRDFTTRYRAKSDGRTPSEVLAAAADGRNIMSYTGQPLVTDAGVSLGSNVTTLPLRYAAGDFQRLALQGAGALSRGLGPDASSGDASLLNGAHSTAITASVRRALFGVETYLDVLHLENEGEGLTSPNSRAYFVSASAPTNPFQQDILVSVPFASYDQKNQERTLAQRLTAGAIIEAPLGWRVNLDASTGVGRIRLKQHRHQPEPDLNYSFVWGEEGLNRPVIDPFGDYDALQSVLELYRSASLKRTRQSNRFSNLAVRAAGPAIQLPAGPANLTIAADLRDERIGDVVETTTQGDQTSSTHTLVGARQKVASLYAEANAPIFRREHAPPGLAGLELQASVRLDDSKAWAPALAMTSDPPLVRSRHEVWTWTAGARVFPAKAVMLRLSAATGALAPTASELITSRLTLPGIFYTDPGRPGDTVGSGRPFIYMFGSSPALKPERAESASVGMVIQPPGSNLRASLDYTRVLKRDGFYGLTGELSMGYLLANPQLGRVSRAPLTAADIARGYTVGRVLEIDGRAMNSAKLETQLVSGELRHGFATAGGRLDLCGSVVWQPSFRRKLLPGEAWTALTGDYQAPLEWRGYGGATWRRGTWTLAASAQFDGAFRTPTGYGEVRTVPAQVYFDLAGGWRTGDSEIRLGVRNLFDKSPSIFETSIGDYNTYADPRRRRFELALSRRF</sequence>
<evidence type="ECO:0000256" key="1">
    <source>
        <dbReference type="ARBA" id="ARBA00004442"/>
    </source>
</evidence>
<dbReference type="Gene3D" id="3.55.50.30">
    <property type="match status" value="1"/>
</dbReference>
<evidence type="ECO:0000256" key="3">
    <source>
        <dbReference type="ARBA" id="ARBA00022496"/>
    </source>
</evidence>
<evidence type="ECO:0000259" key="9">
    <source>
        <dbReference type="SMART" id="SM00965"/>
    </source>
</evidence>
<keyword evidence="7" id="KW-0798">TonB box</keyword>
<dbReference type="Proteomes" id="UP000234479">
    <property type="component" value="Unassembled WGS sequence"/>
</dbReference>
<dbReference type="Pfam" id="PF07715">
    <property type="entry name" value="Plug"/>
    <property type="match status" value="1"/>
</dbReference>
<dbReference type="RefSeq" id="WP_101720190.1">
    <property type="nucleotide sequence ID" value="NZ_PJRS01000046.1"/>
</dbReference>
<evidence type="ECO:0000313" key="11">
    <source>
        <dbReference type="Proteomes" id="UP000234479"/>
    </source>
</evidence>
<dbReference type="Pfam" id="PF00593">
    <property type="entry name" value="TonB_dep_Rec_b-barrel"/>
    <property type="match status" value="1"/>
</dbReference>
<dbReference type="InterPro" id="IPR000531">
    <property type="entry name" value="Beta-barrel_TonB"/>
</dbReference>
<evidence type="ECO:0000313" key="10">
    <source>
        <dbReference type="EMBL" id="PLR20281.1"/>
    </source>
</evidence>
<keyword evidence="8" id="KW-0732">Signal</keyword>
<dbReference type="SUPFAM" id="SSF56935">
    <property type="entry name" value="Porins"/>
    <property type="match status" value="1"/>
</dbReference>
<reference evidence="10 11" key="1">
    <citation type="submission" date="2017-12" db="EMBL/GenBank/DDBJ databases">
        <title>The genome sequence of Caulobacter sp. 410.</title>
        <authorList>
            <person name="Gao J."/>
            <person name="Mao X."/>
            <person name="Sun J."/>
        </authorList>
    </citation>
    <scope>NUCLEOTIDE SEQUENCE [LARGE SCALE GENOMIC DNA]</scope>
    <source>
        <strain evidence="10 11">410</strain>
    </source>
</reference>
<keyword evidence="6" id="KW-0998">Cell outer membrane</keyword>
<proteinExistence type="inferred from homology"/>
<dbReference type="GO" id="GO:0006826">
    <property type="term" value="P:iron ion transport"/>
    <property type="evidence" value="ECO:0007669"/>
    <property type="project" value="UniProtKB-KW"/>
</dbReference>
<feature type="signal peptide" evidence="8">
    <location>
        <begin position="1"/>
        <end position="21"/>
    </location>
</feature>
<feature type="domain" description="Secretin/TonB short N-terminal" evidence="9">
    <location>
        <begin position="45"/>
        <end position="96"/>
    </location>
</feature>
<evidence type="ECO:0000256" key="6">
    <source>
        <dbReference type="ARBA" id="ARBA00023237"/>
    </source>
</evidence>
<dbReference type="PANTHER" id="PTHR47234">
    <property type="match status" value="1"/>
</dbReference>
<dbReference type="Gene3D" id="2.40.170.20">
    <property type="entry name" value="TonB-dependent receptor, beta-barrel domain"/>
    <property type="match status" value="1"/>
</dbReference>
<dbReference type="GO" id="GO:0009279">
    <property type="term" value="C:cell outer membrane"/>
    <property type="evidence" value="ECO:0007669"/>
    <property type="project" value="UniProtKB-SubCell"/>
</dbReference>
<evidence type="ECO:0000256" key="8">
    <source>
        <dbReference type="SAM" id="SignalP"/>
    </source>
</evidence>
<evidence type="ECO:0000256" key="4">
    <source>
        <dbReference type="ARBA" id="ARBA00023004"/>
    </source>
</evidence>
<dbReference type="InterPro" id="IPR011662">
    <property type="entry name" value="Secretin/TonB_short_N"/>
</dbReference>
<evidence type="ECO:0000256" key="7">
    <source>
        <dbReference type="RuleBase" id="RU003357"/>
    </source>
</evidence>
<dbReference type="InterPro" id="IPR036942">
    <property type="entry name" value="Beta-barrel_TonB_sf"/>
</dbReference>
<dbReference type="PANTHER" id="PTHR47234:SF1">
    <property type="entry name" value="TONB-DEPENDENT RECEPTOR"/>
    <property type="match status" value="1"/>
</dbReference>
<organism evidence="10 11">
    <name type="scientific">Caulobacter zeae</name>
    <dbReference type="NCBI Taxonomy" id="2055137"/>
    <lineage>
        <taxon>Bacteria</taxon>
        <taxon>Pseudomonadati</taxon>
        <taxon>Pseudomonadota</taxon>
        <taxon>Alphaproteobacteria</taxon>
        <taxon>Caulobacterales</taxon>
        <taxon>Caulobacteraceae</taxon>
        <taxon>Caulobacter</taxon>
    </lineage>
</organism>
<dbReference type="AlphaFoldDB" id="A0A2N5D2P6"/>
<dbReference type="EMBL" id="PJRS01000046">
    <property type="protein sequence ID" value="PLR20281.1"/>
    <property type="molecule type" value="Genomic_DNA"/>
</dbReference>
<evidence type="ECO:0000256" key="2">
    <source>
        <dbReference type="ARBA" id="ARBA00022448"/>
    </source>
</evidence>
<protein>
    <recommendedName>
        <fullName evidence="9">Secretin/TonB short N-terminal domain-containing protein</fullName>
    </recommendedName>
</protein>
<feature type="chain" id="PRO_5014723650" description="Secretin/TonB short N-terminal domain-containing protein" evidence="8">
    <location>
        <begin position="22"/>
        <end position="987"/>
    </location>
</feature>
<gene>
    <name evidence="10" type="ORF">SGCZBJ_22735</name>
</gene>
<dbReference type="Pfam" id="PF07660">
    <property type="entry name" value="STN"/>
    <property type="match status" value="1"/>
</dbReference>
<keyword evidence="3" id="KW-0410">Iron transport</keyword>
<dbReference type="SMART" id="SM00965">
    <property type="entry name" value="STN"/>
    <property type="match status" value="1"/>
</dbReference>
<dbReference type="InterPro" id="IPR037066">
    <property type="entry name" value="Plug_dom_sf"/>
</dbReference>
<dbReference type="Gene3D" id="2.170.130.10">
    <property type="entry name" value="TonB-dependent receptor, plug domain"/>
    <property type="match status" value="1"/>
</dbReference>
<evidence type="ECO:0000256" key="5">
    <source>
        <dbReference type="ARBA" id="ARBA00023136"/>
    </source>
</evidence>
<keyword evidence="5 7" id="KW-0472">Membrane</keyword>
<keyword evidence="11" id="KW-1185">Reference proteome</keyword>
<comment type="subcellular location">
    <subcellularLocation>
        <location evidence="1 7">Cell outer membrane</location>
    </subcellularLocation>
</comment>
<dbReference type="InterPro" id="IPR012910">
    <property type="entry name" value="Plug_dom"/>
</dbReference>
<name>A0A2N5D2P6_9CAUL</name>
<keyword evidence="4" id="KW-0408">Iron</keyword>
<comment type="similarity">
    <text evidence="7">Belongs to the TonB-dependent receptor family.</text>
</comment>
<keyword evidence="2" id="KW-0813">Transport</keyword>